<dbReference type="EMBL" id="CAICTM010000492">
    <property type="protein sequence ID" value="CAB9511608.1"/>
    <property type="molecule type" value="Genomic_DNA"/>
</dbReference>
<proteinExistence type="predicted"/>
<dbReference type="Proteomes" id="UP001153069">
    <property type="component" value="Unassembled WGS sequence"/>
</dbReference>
<comment type="caution">
    <text evidence="2">The sequence shown here is derived from an EMBL/GenBank/DDBJ whole genome shotgun (WGS) entry which is preliminary data.</text>
</comment>
<evidence type="ECO:0000313" key="2">
    <source>
        <dbReference type="EMBL" id="CAB9511608.1"/>
    </source>
</evidence>
<feature type="transmembrane region" description="Helical" evidence="1">
    <location>
        <begin position="31"/>
        <end position="51"/>
    </location>
</feature>
<keyword evidence="1" id="KW-0812">Transmembrane</keyword>
<keyword evidence="3" id="KW-1185">Reference proteome</keyword>
<dbReference type="AlphaFoldDB" id="A0A9N8DZ69"/>
<reference evidence="2" key="1">
    <citation type="submission" date="2020-06" db="EMBL/GenBank/DDBJ databases">
        <authorList>
            <consortium name="Plant Systems Biology data submission"/>
        </authorList>
    </citation>
    <scope>NUCLEOTIDE SEQUENCE</scope>
    <source>
        <strain evidence="2">D6</strain>
    </source>
</reference>
<keyword evidence="1" id="KW-0472">Membrane</keyword>
<sequence>MTYCSIDPDKAAYKMSKGEMICKGEAQVRTVVGYVLTLLHLAILNEVAFWWEPGTPRTVQLHFWNGHELLDTQDLTDMGLLALAGLVVTWMIALPLQFLVAKPTAANTAIAKQP</sequence>
<accession>A0A9N8DZ69</accession>
<feature type="transmembrane region" description="Helical" evidence="1">
    <location>
        <begin position="78"/>
        <end position="100"/>
    </location>
</feature>
<gene>
    <name evidence="2" type="ORF">SEMRO_493_G154040.1</name>
</gene>
<evidence type="ECO:0000256" key="1">
    <source>
        <dbReference type="SAM" id="Phobius"/>
    </source>
</evidence>
<protein>
    <submittedName>
        <fullName evidence="2">Uncharacterized protein</fullName>
    </submittedName>
</protein>
<evidence type="ECO:0000313" key="3">
    <source>
        <dbReference type="Proteomes" id="UP001153069"/>
    </source>
</evidence>
<organism evidence="2 3">
    <name type="scientific">Seminavis robusta</name>
    <dbReference type="NCBI Taxonomy" id="568900"/>
    <lineage>
        <taxon>Eukaryota</taxon>
        <taxon>Sar</taxon>
        <taxon>Stramenopiles</taxon>
        <taxon>Ochrophyta</taxon>
        <taxon>Bacillariophyta</taxon>
        <taxon>Bacillariophyceae</taxon>
        <taxon>Bacillariophycidae</taxon>
        <taxon>Naviculales</taxon>
        <taxon>Naviculaceae</taxon>
        <taxon>Seminavis</taxon>
    </lineage>
</organism>
<keyword evidence="1" id="KW-1133">Transmembrane helix</keyword>
<name>A0A9N8DZ69_9STRA</name>